<proteinExistence type="predicted"/>
<feature type="region of interest" description="Disordered" evidence="1">
    <location>
        <begin position="1"/>
        <end position="86"/>
    </location>
</feature>
<sequence>MLPAIAKRQESALKQGDGPVPQPENEGPAVPDAPGWMERMAMPVASWAAPTSGEESAADHFDIPVEGDRPSAETSEAKAIPRPGPSPIPIFGLGLVGLALIGQRRRRNSQHRSSGPRSPVSRESTRLQIRQSLPHAVSRQRYQEQETGGWDGFLSCL</sequence>
<evidence type="ECO:0000313" key="2">
    <source>
        <dbReference type="EMBL" id="AGA28472.1"/>
    </source>
</evidence>
<reference evidence="2 3" key="1">
    <citation type="submission" date="2012-02" db="EMBL/GenBank/DDBJ databases">
        <title>Complete sequence of chromosome of Singulisphaera acidiphila DSM 18658.</title>
        <authorList>
            <consortium name="US DOE Joint Genome Institute (JGI-PGF)"/>
            <person name="Lucas S."/>
            <person name="Copeland A."/>
            <person name="Lapidus A."/>
            <person name="Glavina del Rio T."/>
            <person name="Dalin E."/>
            <person name="Tice H."/>
            <person name="Bruce D."/>
            <person name="Goodwin L."/>
            <person name="Pitluck S."/>
            <person name="Peters L."/>
            <person name="Ovchinnikova G."/>
            <person name="Chertkov O."/>
            <person name="Kyrpides N."/>
            <person name="Mavromatis K."/>
            <person name="Ivanova N."/>
            <person name="Brettin T."/>
            <person name="Detter J.C."/>
            <person name="Han C."/>
            <person name="Larimer F."/>
            <person name="Land M."/>
            <person name="Hauser L."/>
            <person name="Markowitz V."/>
            <person name="Cheng J.-F."/>
            <person name="Hugenholtz P."/>
            <person name="Woyke T."/>
            <person name="Wu D."/>
            <person name="Tindall B."/>
            <person name="Pomrenke H."/>
            <person name="Brambilla E."/>
            <person name="Klenk H.-P."/>
            <person name="Eisen J.A."/>
        </authorList>
    </citation>
    <scope>NUCLEOTIDE SEQUENCE [LARGE SCALE GENOMIC DNA]</scope>
    <source>
        <strain evidence="3">ATCC BAA-1392 / DSM 18658 / VKM B-2454 / MOB10</strain>
    </source>
</reference>
<dbReference type="AlphaFoldDB" id="L0DGT2"/>
<dbReference type="EMBL" id="CP003364">
    <property type="protein sequence ID" value="AGA28472.1"/>
    <property type="molecule type" value="Genomic_DNA"/>
</dbReference>
<evidence type="ECO:0000256" key="1">
    <source>
        <dbReference type="SAM" id="MobiDB-lite"/>
    </source>
</evidence>
<organism evidence="2 3">
    <name type="scientific">Singulisphaera acidiphila (strain ATCC BAA-1392 / DSM 18658 / VKM B-2454 / MOB10)</name>
    <dbReference type="NCBI Taxonomy" id="886293"/>
    <lineage>
        <taxon>Bacteria</taxon>
        <taxon>Pseudomonadati</taxon>
        <taxon>Planctomycetota</taxon>
        <taxon>Planctomycetia</taxon>
        <taxon>Isosphaerales</taxon>
        <taxon>Isosphaeraceae</taxon>
        <taxon>Singulisphaera</taxon>
    </lineage>
</organism>
<accession>L0DGT2</accession>
<name>L0DGT2_SINAD</name>
<feature type="region of interest" description="Disordered" evidence="1">
    <location>
        <begin position="102"/>
        <end position="151"/>
    </location>
</feature>
<feature type="compositionally biased region" description="Basic and acidic residues" evidence="1">
    <location>
        <begin position="57"/>
        <end position="71"/>
    </location>
</feature>
<gene>
    <name evidence="2" type="ordered locus">Sinac_4273</name>
</gene>
<protein>
    <submittedName>
        <fullName evidence="2">Uncharacterized protein</fullName>
    </submittedName>
</protein>
<keyword evidence="3" id="KW-1185">Reference proteome</keyword>
<dbReference type="HOGENOM" id="CLU_1676673_0_0_0"/>
<dbReference type="Proteomes" id="UP000010798">
    <property type="component" value="Chromosome"/>
</dbReference>
<dbReference type="KEGG" id="saci:Sinac_4273"/>
<dbReference type="RefSeq" id="WP_015247598.1">
    <property type="nucleotide sequence ID" value="NC_019892.1"/>
</dbReference>
<evidence type="ECO:0000313" key="3">
    <source>
        <dbReference type="Proteomes" id="UP000010798"/>
    </source>
</evidence>